<keyword evidence="3 10" id="KW-0812">Transmembrane</keyword>
<dbReference type="GO" id="GO:0006078">
    <property type="term" value="P:(1-&gt;6)-beta-D-glucan biosynthetic process"/>
    <property type="evidence" value="ECO:0007669"/>
    <property type="project" value="TreeGrafter"/>
</dbReference>
<feature type="region of interest" description="Disordered" evidence="9">
    <location>
        <begin position="128"/>
        <end position="147"/>
    </location>
</feature>
<feature type="compositionally biased region" description="Polar residues" evidence="9">
    <location>
        <begin position="31"/>
        <end position="60"/>
    </location>
</feature>
<keyword evidence="8" id="KW-0961">Cell wall biogenesis/degradation</keyword>
<evidence type="ECO:0000256" key="1">
    <source>
        <dbReference type="ARBA" id="ARBA00004606"/>
    </source>
</evidence>
<dbReference type="SUPFAM" id="SSF49899">
    <property type="entry name" value="Concanavalin A-like lectins/glucanases"/>
    <property type="match status" value="1"/>
</dbReference>
<dbReference type="GO" id="GO:0005886">
    <property type="term" value="C:plasma membrane"/>
    <property type="evidence" value="ECO:0007669"/>
    <property type="project" value="TreeGrafter"/>
</dbReference>
<accession>A0A8H7C110</accession>
<dbReference type="AlphaFoldDB" id="A0A8H7C110"/>
<dbReference type="GO" id="GO:0031505">
    <property type="term" value="P:fungal-type cell wall organization"/>
    <property type="evidence" value="ECO:0007669"/>
    <property type="project" value="TreeGrafter"/>
</dbReference>
<evidence type="ECO:0000256" key="6">
    <source>
        <dbReference type="ARBA" id="ARBA00023136"/>
    </source>
</evidence>
<keyword evidence="7" id="KW-0325">Glycoprotein</keyword>
<evidence type="ECO:0000256" key="5">
    <source>
        <dbReference type="ARBA" id="ARBA00022989"/>
    </source>
</evidence>
<organism evidence="12 13">
    <name type="scientific">Agaricus bisporus var. burnettii</name>
    <dbReference type="NCBI Taxonomy" id="192524"/>
    <lineage>
        <taxon>Eukaryota</taxon>
        <taxon>Fungi</taxon>
        <taxon>Dikarya</taxon>
        <taxon>Basidiomycota</taxon>
        <taxon>Agaricomycotina</taxon>
        <taxon>Agaricomycetes</taxon>
        <taxon>Agaricomycetidae</taxon>
        <taxon>Agaricales</taxon>
        <taxon>Agaricineae</taxon>
        <taxon>Agaricaceae</taxon>
        <taxon>Agaricus</taxon>
    </lineage>
</organism>
<keyword evidence="5 10" id="KW-1133">Transmembrane helix</keyword>
<evidence type="ECO:0000256" key="7">
    <source>
        <dbReference type="ARBA" id="ARBA00023180"/>
    </source>
</evidence>
<dbReference type="InterPro" id="IPR000757">
    <property type="entry name" value="Beta-glucanase-like"/>
</dbReference>
<dbReference type="InterPro" id="IPR013320">
    <property type="entry name" value="ConA-like_dom_sf"/>
</dbReference>
<dbReference type="PANTHER" id="PTHR31361">
    <property type="entry name" value="BETA-GLUCAN SYNTHESIS-ASSOCIATED PROTEIN KRE6-RELATED"/>
    <property type="match status" value="1"/>
</dbReference>
<dbReference type="EMBL" id="JABXXO010000015">
    <property type="protein sequence ID" value="KAF7760098.1"/>
    <property type="molecule type" value="Genomic_DNA"/>
</dbReference>
<dbReference type="Gene3D" id="2.60.120.200">
    <property type="match status" value="1"/>
</dbReference>
<evidence type="ECO:0000256" key="2">
    <source>
        <dbReference type="ARBA" id="ARBA00010962"/>
    </source>
</evidence>
<comment type="similarity">
    <text evidence="2">Belongs to the SKN1/KRE6 family.</text>
</comment>
<feature type="transmembrane region" description="Helical" evidence="10">
    <location>
        <begin position="223"/>
        <end position="247"/>
    </location>
</feature>
<dbReference type="Pfam" id="PF03935">
    <property type="entry name" value="SKN1_KRE6_Sbg1"/>
    <property type="match status" value="1"/>
</dbReference>
<evidence type="ECO:0000256" key="4">
    <source>
        <dbReference type="ARBA" id="ARBA00022968"/>
    </source>
</evidence>
<gene>
    <name evidence="12" type="ORF">Agabi119p4_10774</name>
</gene>
<comment type="caution">
    <text evidence="12">The sequence shown here is derived from an EMBL/GenBank/DDBJ whole genome shotgun (WGS) entry which is preliminary data.</text>
</comment>
<feature type="compositionally biased region" description="Basic and acidic residues" evidence="9">
    <location>
        <begin position="14"/>
        <end position="24"/>
    </location>
</feature>
<protein>
    <recommendedName>
        <fullName evidence="11">GH16 domain-containing protein</fullName>
    </recommendedName>
</protein>
<proteinExistence type="inferred from homology"/>
<keyword evidence="6 10" id="KW-0472">Membrane</keyword>
<comment type="subcellular location">
    <subcellularLocation>
        <location evidence="1">Membrane</location>
        <topology evidence="1">Single-pass type II membrane protein</topology>
    </subcellularLocation>
</comment>
<evidence type="ECO:0000313" key="12">
    <source>
        <dbReference type="EMBL" id="KAF7760098.1"/>
    </source>
</evidence>
<evidence type="ECO:0000256" key="10">
    <source>
        <dbReference type="SAM" id="Phobius"/>
    </source>
</evidence>
<feature type="region of interest" description="Disordered" evidence="9">
    <location>
        <begin position="1"/>
        <end position="83"/>
    </location>
</feature>
<evidence type="ECO:0000259" key="11">
    <source>
        <dbReference type="PROSITE" id="PS51762"/>
    </source>
</evidence>
<reference evidence="12 13" key="1">
    <citation type="journal article" name="Sci. Rep.">
        <title>Telomere-to-telomere assembled and centromere annotated genomes of the two main subspecies of the button mushroom Agaricus bisporus reveal especially polymorphic chromosome ends.</title>
        <authorList>
            <person name="Sonnenberg A.S.M."/>
            <person name="Sedaghat-Telgerd N."/>
            <person name="Lavrijssen B."/>
            <person name="Ohm R.A."/>
            <person name="Hendrickx P.M."/>
            <person name="Scholtmeijer K."/>
            <person name="Baars J.J.P."/>
            <person name="van Peer A."/>
        </authorList>
    </citation>
    <scope>NUCLEOTIDE SEQUENCE [LARGE SCALE GENOMIC DNA]</scope>
    <source>
        <strain evidence="12 13">H119_p4</strain>
    </source>
</reference>
<evidence type="ECO:0000256" key="9">
    <source>
        <dbReference type="SAM" id="MobiDB-lite"/>
    </source>
</evidence>
<sequence>MADDSKNPFQSPGERGEHVEHEELLAMSEYASPQLTTSQLQNRAAVRSSSTASFISSPLNPASPPFARSLSSRPPSRSSTTLSKFMPSYDDSALLSPHFTGTSLPAGVGQRGSMVLYRLADERDRPTSNLVTTNGSDHDSLLVPPKFPSNRESVLSTSGDSIFSFHSDSKYPSGMPGTQRGLVAYPYDPVLDELDAPDEEDFLHDPTSKGGMRGQRGAFPWRGILNVSILLLLILALLSLFVFYPVLQFFRDRPRNEQIVGNIRVNNTGQAPALFQMPELIDAATPQDVRSRVGSDGKDYELVFSDEFEQEGRSFYEGDDPFWEAVELWYGQTGDLEWYDPQQITTREGALVITLDSTQTLQSNLTVGSTAPFTPAENHDLNYRSGMLQSWNKFCFTRGYIEVAVVLPGSDENSKGYWPGAWTMGNLARPGYRATTDGMWPYTYDSCDVGTFPNQTNPDGLGPAAALHSEESRAGYNYELSWLAGQRLSACSCPDSDHPGPVYNRGRGAPEIDIFEVEINKTSGLTQVSSQSAQFAPFTHDYFYDPSALTISDPTLTVPNNYHGSALQQAISSLTRLPSDGYQGNVQPGQPKPYKVYGFEYWSDPKDQGSGYVQWTVDSKESYRMDASAVGPDPEDVGGSGVGQRLIPVEPMSIILNLGISPNWQTIDETTLLFPAEMLIDYVRVYQRKDEVNVGCDPKDYPTADYIASHIDAYRDRNMTEWPYAKPRNSLYDGSC</sequence>
<dbReference type="InterPro" id="IPR005629">
    <property type="entry name" value="Skn1/Kre6/Sbg1"/>
</dbReference>
<evidence type="ECO:0000256" key="8">
    <source>
        <dbReference type="ARBA" id="ARBA00023316"/>
    </source>
</evidence>
<keyword evidence="4" id="KW-0735">Signal-anchor</keyword>
<dbReference type="PANTHER" id="PTHR31361:SF15">
    <property type="entry name" value="GH16 DOMAIN-CONTAINING PROTEIN"/>
    <property type="match status" value="1"/>
</dbReference>
<dbReference type="PROSITE" id="PS51762">
    <property type="entry name" value="GH16_2"/>
    <property type="match status" value="1"/>
</dbReference>
<evidence type="ECO:0000313" key="13">
    <source>
        <dbReference type="Proteomes" id="UP000629468"/>
    </source>
</evidence>
<dbReference type="GO" id="GO:0015926">
    <property type="term" value="F:glucosidase activity"/>
    <property type="evidence" value="ECO:0007669"/>
    <property type="project" value="TreeGrafter"/>
</dbReference>
<name>A0A8H7C110_AGABI</name>
<feature type="domain" description="GH16" evidence="11">
    <location>
        <begin position="293"/>
        <end position="691"/>
    </location>
</feature>
<dbReference type="GO" id="GO:0005789">
    <property type="term" value="C:endoplasmic reticulum membrane"/>
    <property type="evidence" value="ECO:0007669"/>
    <property type="project" value="TreeGrafter"/>
</dbReference>
<feature type="compositionally biased region" description="Low complexity" evidence="9">
    <location>
        <begin position="65"/>
        <end position="83"/>
    </location>
</feature>
<evidence type="ECO:0000256" key="3">
    <source>
        <dbReference type="ARBA" id="ARBA00022692"/>
    </source>
</evidence>
<dbReference type="Proteomes" id="UP000629468">
    <property type="component" value="Unassembled WGS sequence"/>
</dbReference>